<dbReference type="SUPFAM" id="SSF50331">
    <property type="entry name" value="MOP-like"/>
    <property type="match status" value="1"/>
</dbReference>
<dbReference type="EMBL" id="VBOS01000155">
    <property type="protein sequence ID" value="TMQ56670.1"/>
    <property type="molecule type" value="Genomic_DNA"/>
</dbReference>
<feature type="non-terminal residue" evidence="5">
    <location>
        <position position="1"/>
    </location>
</feature>
<protein>
    <submittedName>
        <fullName evidence="5">ATP-binding cassette domain-containing protein</fullName>
    </submittedName>
</protein>
<comment type="caution">
    <text evidence="5">The sequence shown here is derived from an EMBL/GenBank/DDBJ whole genome shotgun (WGS) entry which is preliminary data.</text>
</comment>
<dbReference type="InterPro" id="IPR040582">
    <property type="entry name" value="OB_MalK-like"/>
</dbReference>
<evidence type="ECO:0000313" key="5">
    <source>
        <dbReference type="EMBL" id="TMQ56670.1"/>
    </source>
</evidence>
<feature type="domain" description="ABC transporter" evidence="4">
    <location>
        <begin position="2"/>
        <end position="166"/>
    </location>
</feature>
<evidence type="ECO:0000256" key="2">
    <source>
        <dbReference type="ARBA" id="ARBA00022741"/>
    </source>
</evidence>
<proteinExistence type="predicted"/>
<dbReference type="PANTHER" id="PTHR43875">
    <property type="entry name" value="MALTODEXTRIN IMPORT ATP-BINDING PROTEIN MSMX"/>
    <property type="match status" value="1"/>
</dbReference>
<dbReference type="Gene3D" id="3.40.50.300">
    <property type="entry name" value="P-loop containing nucleotide triphosphate hydrolases"/>
    <property type="match status" value="1"/>
</dbReference>
<dbReference type="GO" id="GO:0140359">
    <property type="term" value="F:ABC-type transporter activity"/>
    <property type="evidence" value="ECO:0007669"/>
    <property type="project" value="UniProtKB-ARBA"/>
</dbReference>
<evidence type="ECO:0000259" key="4">
    <source>
        <dbReference type="PROSITE" id="PS50893"/>
    </source>
</evidence>
<dbReference type="Proteomes" id="UP000317716">
    <property type="component" value="Unassembled WGS sequence"/>
</dbReference>
<dbReference type="PROSITE" id="PS50893">
    <property type="entry name" value="ABC_TRANSPORTER_2"/>
    <property type="match status" value="1"/>
</dbReference>
<dbReference type="GO" id="GO:0016887">
    <property type="term" value="F:ATP hydrolysis activity"/>
    <property type="evidence" value="ECO:0007669"/>
    <property type="project" value="InterPro"/>
</dbReference>
<dbReference type="InterPro" id="IPR027417">
    <property type="entry name" value="P-loop_NTPase"/>
</dbReference>
<accession>A0A538SZ54</accession>
<gene>
    <name evidence="5" type="ORF">E6K72_04625</name>
</gene>
<dbReference type="SUPFAM" id="SSF52540">
    <property type="entry name" value="P-loop containing nucleoside triphosphate hydrolases"/>
    <property type="match status" value="1"/>
</dbReference>
<dbReference type="Pfam" id="PF17912">
    <property type="entry name" value="OB_MalK"/>
    <property type="match status" value="1"/>
</dbReference>
<dbReference type="PROSITE" id="PS00211">
    <property type="entry name" value="ABC_TRANSPORTER_1"/>
    <property type="match status" value="1"/>
</dbReference>
<dbReference type="InterPro" id="IPR017871">
    <property type="entry name" value="ABC_transporter-like_CS"/>
</dbReference>
<dbReference type="InterPro" id="IPR047641">
    <property type="entry name" value="ABC_transpr_MalK/UgpC-like"/>
</dbReference>
<organism evidence="5 6">
    <name type="scientific">Eiseniibacteriota bacterium</name>
    <dbReference type="NCBI Taxonomy" id="2212470"/>
    <lineage>
        <taxon>Bacteria</taxon>
        <taxon>Candidatus Eiseniibacteriota</taxon>
    </lineage>
</organism>
<dbReference type="GO" id="GO:0005524">
    <property type="term" value="F:ATP binding"/>
    <property type="evidence" value="ECO:0007669"/>
    <property type="project" value="UniProtKB-KW"/>
</dbReference>
<sequence length="300" mass="32518">DVAPRDRDIAMVFQSYALYPHMNVFDNLAFGLRRRKTPGADVERRVHEVADLLGLVPHLARKPRELSGGERQRVALGRALARRPQVFLFDEPLSNLDAQLRGQMRVEIKRLHQQVRATMIYVTHDQVEAMTLGDRIAVLRTGVLQQVADPFRLYRQPANQFVAGFIGSPPINLFMATVRADGPPALEAGGAAIPVPPAAASQLVARRGKTVRVGIRAEDLTLARGEPGGALEAKVELSEPLGGEALVHWSTPAGRLVSRVAGQAPGAGESAVLHFAQSRIHLFDPETERAIGDVDGAAQA</sequence>
<dbReference type="FunFam" id="3.40.50.300:FF:000042">
    <property type="entry name" value="Maltose/maltodextrin ABC transporter, ATP-binding protein"/>
    <property type="match status" value="1"/>
</dbReference>
<dbReference type="GO" id="GO:0055052">
    <property type="term" value="C:ATP-binding cassette (ABC) transporter complex, substrate-binding subunit-containing"/>
    <property type="evidence" value="ECO:0007669"/>
    <property type="project" value="TreeGrafter"/>
</dbReference>
<reference evidence="5 6" key="1">
    <citation type="journal article" date="2019" name="Nat. Microbiol.">
        <title>Mediterranean grassland soil C-N compound turnover is dependent on rainfall and depth, and is mediated by genomically divergent microorganisms.</title>
        <authorList>
            <person name="Diamond S."/>
            <person name="Andeer P.F."/>
            <person name="Li Z."/>
            <person name="Crits-Christoph A."/>
            <person name="Burstein D."/>
            <person name="Anantharaman K."/>
            <person name="Lane K.R."/>
            <person name="Thomas B.C."/>
            <person name="Pan C."/>
            <person name="Northen T.R."/>
            <person name="Banfield J.F."/>
        </authorList>
    </citation>
    <scope>NUCLEOTIDE SEQUENCE [LARGE SCALE GENOMIC DNA]</scope>
    <source>
        <strain evidence="5">WS_2</strain>
    </source>
</reference>
<dbReference type="Gene3D" id="2.40.50.140">
    <property type="entry name" value="Nucleic acid-binding proteins"/>
    <property type="match status" value="1"/>
</dbReference>
<dbReference type="AlphaFoldDB" id="A0A538SZ54"/>
<evidence type="ECO:0000256" key="1">
    <source>
        <dbReference type="ARBA" id="ARBA00022448"/>
    </source>
</evidence>
<keyword evidence="1" id="KW-0813">Transport</keyword>
<keyword evidence="3 5" id="KW-0067">ATP-binding</keyword>
<name>A0A538SZ54_UNCEI</name>
<dbReference type="Pfam" id="PF00005">
    <property type="entry name" value="ABC_tran"/>
    <property type="match status" value="1"/>
</dbReference>
<evidence type="ECO:0000256" key="3">
    <source>
        <dbReference type="ARBA" id="ARBA00022840"/>
    </source>
</evidence>
<dbReference type="InterPro" id="IPR003439">
    <property type="entry name" value="ABC_transporter-like_ATP-bd"/>
</dbReference>
<dbReference type="PANTHER" id="PTHR43875:SF1">
    <property type="entry name" value="OSMOPROTECTIVE COMPOUNDS UPTAKE ATP-BINDING PROTEIN GGTA"/>
    <property type="match status" value="1"/>
</dbReference>
<dbReference type="Gene3D" id="2.40.50.100">
    <property type="match status" value="1"/>
</dbReference>
<dbReference type="InterPro" id="IPR008995">
    <property type="entry name" value="Mo/tungstate-bd_C_term_dom"/>
</dbReference>
<evidence type="ECO:0000313" key="6">
    <source>
        <dbReference type="Proteomes" id="UP000317716"/>
    </source>
</evidence>
<dbReference type="InterPro" id="IPR012340">
    <property type="entry name" value="NA-bd_OB-fold"/>
</dbReference>
<keyword evidence="2" id="KW-0547">Nucleotide-binding</keyword>